<comment type="similarity">
    <text evidence="2">Belongs to the GerABKC lipoprotein family.</text>
</comment>
<dbReference type="NCBIfam" id="TIGR02887">
    <property type="entry name" value="spore_ger_x_C"/>
    <property type="match status" value="1"/>
</dbReference>
<accession>A0ABU8HHN3</accession>
<evidence type="ECO:0000259" key="9">
    <source>
        <dbReference type="Pfam" id="PF25198"/>
    </source>
</evidence>
<evidence type="ECO:0000256" key="1">
    <source>
        <dbReference type="ARBA" id="ARBA00004635"/>
    </source>
</evidence>
<organism evidence="10 11">
    <name type="scientific">Bacillus spongiae</name>
    <dbReference type="NCBI Taxonomy" id="2683610"/>
    <lineage>
        <taxon>Bacteria</taxon>
        <taxon>Bacillati</taxon>
        <taxon>Bacillota</taxon>
        <taxon>Bacilli</taxon>
        <taxon>Bacillales</taxon>
        <taxon>Bacillaceae</taxon>
        <taxon>Bacillus</taxon>
    </lineage>
</organism>
<dbReference type="InterPro" id="IPR008844">
    <property type="entry name" value="Spore_GerAC-like"/>
</dbReference>
<keyword evidence="5" id="KW-0472">Membrane</keyword>
<dbReference type="Pfam" id="PF05504">
    <property type="entry name" value="Spore_GerAC"/>
    <property type="match status" value="1"/>
</dbReference>
<gene>
    <name evidence="10" type="ORF">WAK64_17715</name>
</gene>
<keyword evidence="11" id="KW-1185">Reference proteome</keyword>
<proteinExistence type="inferred from homology"/>
<protein>
    <submittedName>
        <fullName evidence="10">Ger(X)C family spore germination protein</fullName>
    </submittedName>
</protein>
<evidence type="ECO:0000256" key="5">
    <source>
        <dbReference type="ARBA" id="ARBA00023136"/>
    </source>
</evidence>
<evidence type="ECO:0000313" key="10">
    <source>
        <dbReference type="EMBL" id="MEI5908890.1"/>
    </source>
</evidence>
<dbReference type="Pfam" id="PF25198">
    <property type="entry name" value="Spore_GerAC_N"/>
    <property type="match status" value="1"/>
</dbReference>
<dbReference type="EMBL" id="JBBAXC010000017">
    <property type="protein sequence ID" value="MEI5908890.1"/>
    <property type="molecule type" value="Genomic_DNA"/>
</dbReference>
<reference evidence="10 11" key="1">
    <citation type="journal article" date="2018" name="J. Microbiol.">
        <title>Bacillus spongiae sp. nov., isolated from sponge of Jeju Island.</title>
        <authorList>
            <person name="Lee G.E."/>
            <person name="Im W.T."/>
            <person name="Park J.S."/>
        </authorList>
    </citation>
    <scope>NUCLEOTIDE SEQUENCE [LARGE SCALE GENOMIC DNA]</scope>
    <source>
        <strain evidence="10 11">135PIL107-10</strain>
    </source>
</reference>
<dbReference type="RefSeq" id="WP_336588335.1">
    <property type="nucleotide sequence ID" value="NZ_JBBAXC010000017.1"/>
</dbReference>
<keyword evidence="7" id="KW-0449">Lipoprotein</keyword>
<dbReference type="PANTHER" id="PTHR35789">
    <property type="entry name" value="SPORE GERMINATION PROTEIN B3"/>
    <property type="match status" value="1"/>
</dbReference>
<evidence type="ECO:0000256" key="7">
    <source>
        <dbReference type="ARBA" id="ARBA00023288"/>
    </source>
</evidence>
<evidence type="ECO:0000313" key="11">
    <source>
        <dbReference type="Proteomes" id="UP001312865"/>
    </source>
</evidence>
<keyword evidence="6" id="KW-0564">Palmitate</keyword>
<comment type="caution">
    <text evidence="10">The sequence shown here is derived from an EMBL/GenBank/DDBJ whole genome shotgun (WGS) entry which is preliminary data.</text>
</comment>
<comment type="subcellular location">
    <subcellularLocation>
        <location evidence="1">Membrane</location>
        <topology evidence="1">Lipid-anchor</topology>
    </subcellularLocation>
</comment>
<dbReference type="InterPro" id="IPR057336">
    <property type="entry name" value="GerAC_N"/>
</dbReference>
<feature type="domain" description="Spore germination GerAC-like C-terminal" evidence="8">
    <location>
        <begin position="201"/>
        <end position="383"/>
    </location>
</feature>
<evidence type="ECO:0000259" key="8">
    <source>
        <dbReference type="Pfam" id="PF05504"/>
    </source>
</evidence>
<dbReference type="Proteomes" id="UP001312865">
    <property type="component" value="Unassembled WGS sequence"/>
</dbReference>
<evidence type="ECO:0000256" key="4">
    <source>
        <dbReference type="ARBA" id="ARBA00022729"/>
    </source>
</evidence>
<evidence type="ECO:0000256" key="2">
    <source>
        <dbReference type="ARBA" id="ARBA00007886"/>
    </source>
</evidence>
<dbReference type="PANTHER" id="PTHR35789:SF1">
    <property type="entry name" value="SPORE GERMINATION PROTEIN B3"/>
    <property type="match status" value="1"/>
</dbReference>
<keyword evidence="3" id="KW-0309">Germination</keyword>
<dbReference type="InterPro" id="IPR046953">
    <property type="entry name" value="Spore_GerAC-like_C"/>
</dbReference>
<dbReference type="InterPro" id="IPR038501">
    <property type="entry name" value="Spore_GerAC_C_sf"/>
</dbReference>
<name>A0ABU8HHN3_9BACI</name>
<evidence type="ECO:0000256" key="6">
    <source>
        <dbReference type="ARBA" id="ARBA00023139"/>
    </source>
</evidence>
<evidence type="ECO:0000256" key="3">
    <source>
        <dbReference type="ARBA" id="ARBA00022544"/>
    </source>
</evidence>
<feature type="domain" description="Spore germination protein N-terminal" evidence="9">
    <location>
        <begin position="25"/>
        <end position="191"/>
    </location>
</feature>
<sequence length="386" mass="43854">MKKKWIKWLSSLLILLILNGCTQKNYLEKIGLLTAVGYDVAEDDFMEGTLVVNQFDPQKTDPSKVISAKAYTSKGMRQKLNLEVSNSLVSGQLRVALYGSELAEGGISHLVDSLARDASIGNMLYIAITDPPASEILKFQSEEIQGNMGTYLYNLIQQNIDLELVSDPTLHTFTTKLLDVGIDPILPIFEIIDGNIGIRSVAVFHDDHLVGKLPLHDLFYFNLLDTDYRKGSLEIQIEKEKLEKYFTYEQREDTTIEEDEMNFYITVNNISTSKDVKLTDTNPSQPKFDLEIDLNVRIIEMSKAMDLGKPEVIKALSKTIEKKIKKEVERTLKDLQELKTDPVGFGRYYRAFAKSDLTKEEWRNMYGNSKFNVKVTAEIIRTGVID</sequence>
<dbReference type="Gene3D" id="3.30.300.210">
    <property type="entry name" value="Nutrient germinant receptor protein C, domain 3"/>
    <property type="match status" value="1"/>
</dbReference>
<keyword evidence="4" id="KW-0732">Signal</keyword>